<reference evidence="1 2" key="2">
    <citation type="submission" date="2016-03" db="EMBL/GenBank/DDBJ databases">
        <title>New uncultured bacterium of the family Gallionellaceae from acid mine drainage: description and reconstruction of genome based on metagenomic analysis of microbial community.</title>
        <authorList>
            <person name="Kadnikov V."/>
            <person name="Ivasenko D."/>
            <person name="Beletsky A."/>
            <person name="Mardanov A."/>
            <person name="Danilova E."/>
            <person name="Pimenov N."/>
            <person name="Karnachuk O."/>
            <person name="Ravin N."/>
        </authorList>
    </citation>
    <scope>NUCLEOTIDE SEQUENCE [LARGE SCALE GENOMIC DNA]</scope>
    <source>
        <strain evidence="1">ShG14-8</strain>
    </source>
</reference>
<organism evidence="1 2">
    <name type="scientific">Candidatus Gallionella acididurans</name>
    <dbReference type="NCBI Taxonomy" id="1796491"/>
    <lineage>
        <taxon>Bacteria</taxon>
        <taxon>Pseudomonadati</taxon>
        <taxon>Pseudomonadota</taxon>
        <taxon>Betaproteobacteria</taxon>
        <taxon>Nitrosomonadales</taxon>
        <taxon>Gallionellaceae</taxon>
        <taxon>Gallionella</taxon>
    </lineage>
</organism>
<sequence>MKTVTIDVRPLTDTLGDFTQAWKSGKPSAPRISFASPELMFKVLSGKRWELLNTMTGAGAMSIREAARRVERDVKAVHGDVTALLNAGLLSKTDDGMIVFPYDAIHVDFMLKAA</sequence>
<gene>
    <name evidence="1" type="ORF">AWT59_3074</name>
</gene>
<dbReference type="AlphaFoldDB" id="A0A139BPD3"/>
<dbReference type="Proteomes" id="UP000070578">
    <property type="component" value="Unassembled WGS sequence"/>
</dbReference>
<dbReference type="Pfam" id="PF25212">
    <property type="entry name" value="HVO_A0114"/>
    <property type="match status" value="1"/>
</dbReference>
<comment type="caution">
    <text evidence="1">The sequence shown here is derived from an EMBL/GenBank/DDBJ whole genome shotgun (WGS) entry which is preliminary data.</text>
</comment>
<evidence type="ECO:0000313" key="1">
    <source>
        <dbReference type="EMBL" id="KXS30798.1"/>
    </source>
</evidence>
<name>A0A139BPD3_9PROT</name>
<proteinExistence type="predicted"/>
<dbReference type="SUPFAM" id="SSF46785">
    <property type="entry name" value="Winged helix' DNA-binding domain"/>
    <property type="match status" value="1"/>
</dbReference>
<dbReference type="PATRIC" id="fig|1796491.3.peg.3378"/>
<evidence type="ECO:0000313" key="2">
    <source>
        <dbReference type="Proteomes" id="UP000070578"/>
    </source>
</evidence>
<accession>A0A139BPD3</accession>
<dbReference type="InterPro" id="IPR036390">
    <property type="entry name" value="WH_DNA-bd_sf"/>
</dbReference>
<protein>
    <submittedName>
        <fullName evidence="1">Uncharacterized protein</fullName>
    </submittedName>
</protein>
<dbReference type="EMBL" id="LSLI01000140">
    <property type="protein sequence ID" value="KXS30798.1"/>
    <property type="molecule type" value="Genomic_DNA"/>
</dbReference>
<reference evidence="1 2" key="1">
    <citation type="submission" date="2016-02" db="EMBL/GenBank/DDBJ databases">
        <authorList>
            <person name="Wen L."/>
            <person name="He K."/>
            <person name="Yang H."/>
        </authorList>
    </citation>
    <scope>NUCLEOTIDE SEQUENCE [LARGE SCALE GENOMIC DNA]</scope>
    <source>
        <strain evidence="1">ShG14-8</strain>
    </source>
</reference>